<organism evidence="3 4">
    <name type="scientific">Leucobacter chromiiresistens</name>
    <dbReference type="NCBI Taxonomy" id="1079994"/>
    <lineage>
        <taxon>Bacteria</taxon>
        <taxon>Bacillati</taxon>
        <taxon>Actinomycetota</taxon>
        <taxon>Actinomycetes</taxon>
        <taxon>Micrococcales</taxon>
        <taxon>Microbacteriaceae</taxon>
        <taxon>Leucobacter</taxon>
    </lineage>
</organism>
<evidence type="ECO:0000259" key="2">
    <source>
        <dbReference type="PROSITE" id="PS50234"/>
    </source>
</evidence>
<gene>
    <name evidence="3" type="ORF">NS354_02500</name>
</gene>
<dbReference type="EMBL" id="LDRK01000013">
    <property type="protein sequence ID" value="KTR86844.1"/>
    <property type="molecule type" value="Genomic_DNA"/>
</dbReference>
<feature type="compositionally biased region" description="Acidic residues" evidence="1">
    <location>
        <begin position="270"/>
        <end position="294"/>
    </location>
</feature>
<dbReference type="AlphaFoldDB" id="A0A147EQQ1"/>
<dbReference type="Proteomes" id="UP000070810">
    <property type="component" value="Unassembled WGS sequence"/>
</dbReference>
<dbReference type="OrthoDB" id="4987941at2"/>
<feature type="region of interest" description="Disordered" evidence="1">
    <location>
        <begin position="324"/>
        <end position="365"/>
    </location>
</feature>
<reference evidence="3 4" key="1">
    <citation type="journal article" date="2016" name="Front. Microbiol.">
        <title>Genomic Resource of Rice Seed Associated Bacteria.</title>
        <authorList>
            <person name="Midha S."/>
            <person name="Bansal K."/>
            <person name="Sharma S."/>
            <person name="Kumar N."/>
            <person name="Patil P.P."/>
            <person name="Chaudhry V."/>
            <person name="Patil P.B."/>
        </authorList>
    </citation>
    <scope>NUCLEOTIDE SEQUENCE [LARGE SCALE GENOMIC DNA]</scope>
    <source>
        <strain evidence="3 4">NS354</strain>
    </source>
</reference>
<name>A0A147EQQ1_9MICO</name>
<dbReference type="RefSeq" id="WP_058593041.1">
    <property type="nucleotide sequence ID" value="NZ_LDRK01000013.1"/>
</dbReference>
<dbReference type="SMART" id="SM00327">
    <property type="entry name" value="VWA"/>
    <property type="match status" value="1"/>
</dbReference>
<evidence type="ECO:0000256" key="1">
    <source>
        <dbReference type="SAM" id="MobiDB-lite"/>
    </source>
</evidence>
<feature type="domain" description="VWFA" evidence="2">
    <location>
        <begin position="457"/>
        <end position="658"/>
    </location>
</feature>
<proteinExistence type="predicted"/>
<dbReference type="InterPro" id="IPR002035">
    <property type="entry name" value="VWF_A"/>
</dbReference>
<evidence type="ECO:0000313" key="4">
    <source>
        <dbReference type="Proteomes" id="UP000070810"/>
    </source>
</evidence>
<dbReference type="InterPro" id="IPR036465">
    <property type="entry name" value="vWFA_dom_sf"/>
</dbReference>
<sequence>MTETADARRAQLRARVEATGAILGIPVRVTDDDAWELTEAGLRVGLGWYGVRGHPEPEAIALALLHLWEGPRNARVERARARRRESFARVRPEAAPLFDAVYRVQSTLELLSAMPGLRPALRAAQQRSIPSDVSAWPRHLQWVAVIVHAGLAGAADADSPLVGTIPEVHSEWRGLLDPVSDEGAGGPDAEADGSLGVFRRVLGPDPTRAAVRRYERAVAWLLPGYDRLAARDALDRGLDAGGRGSDPAGDDADALGELASSRGASGDSDAAGDDDSGGEAETSDGGDANVESDDERARAGDGRETAEGADLFAAQQAGFMDRVLATPMPGGGRTDSSAPLSEDVSAGSEGNPPDPAEGAGGGAGGGVARTDLADYLRRAAELADAIERMRAVWARVIVERAAPRRVASARPSAAGDDLAAESLAQAVAESLAGVPRPRAFRDRALRMRRTRRSGSTDYVLLVDRSASMQGAAAEAAADAMLIMTEALAGVARDVEAAERTSGAPLELDIRTALIVFDSAVDVVKPLSAGLDDQVRRAVHGAIRSPRGSTNDGAALRAAALELGVIAADGASTVPRAEGGLARRRVVILVSDGGSNDPVAAEHALRRLRRSGVEVHGIGIGTADLADRYAPQGRTLRDARALPEMLHALLLDDVERTIR</sequence>
<feature type="region of interest" description="Disordered" evidence="1">
    <location>
        <begin position="241"/>
        <end position="304"/>
    </location>
</feature>
<dbReference type="PATRIC" id="fig|1079994.3.peg.430"/>
<feature type="compositionally biased region" description="Low complexity" evidence="1">
    <location>
        <begin position="255"/>
        <end position="269"/>
    </location>
</feature>
<dbReference type="Gene3D" id="3.40.50.410">
    <property type="entry name" value="von Willebrand factor, type A domain"/>
    <property type="match status" value="1"/>
</dbReference>
<dbReference type="Pfam" id="PF00092">
    <property type="entry name" value="VWA"/>
    <property type="match status" value="1"/>
</dbReference>
<keyword evidence="4" id="KW-1185">Reference proteome</keyword>
<feature type="compositionally biased region" description="Basic and acidic residues" evidence="1">
    <location>
        <begin position="295"/>
        <end position="304"/>
    </location>
</feature>
<dbReference type="SUPFAM" id="SSF53300">
    <property type="entry name" value="vWA-like"/>
    <property type="match status" value="1"/>
</dbReference>
<accession>A0A147EQQ1</accession>
<evidence type="ECO:0000313" key="3">
    <source>
        <dbReference type="EMBL" id="KTR86844.1"/>
    </source>
</evidence>
<protein>
    <recommendedName>
        <fullName evidence="2">VWFA domain-containing protein</fullName>
    </recommendedName>
</protein>
<dbReference type="PROSITE" id="PS50234">
    <property type="entry name" value="VWFA"/>
    <property type="match status" value="1"/>
</dbReference>
<comment type="caution">
    <text evidence="3">The sequence shown here is derived from an EMBL/GenBank/DDBJ whole genome shotgun (WGS) entry which is preliminary data.</text>
</comment>
<dbReference type="CDD" id="cd00198">
    <property type="entry name" value="vWFA"/>
    <property type="match status" value="1"/>
</dbReference>